<dbReference type="EMBL" id="EQ973955">
    <property type="protein sequence ID" value="EEF37197.1"/>
    <property type="molecule type" value="Genomic_DNA"/>
</dbReference>
<reference evidence="2" key="1">
    <citation type="journal article" date="2010" name="Nat. Biotechnol.">
        <title>Draft genome sequence of the oilseed species Ricinus communis.</title>
        <authorList>
            <person name="Chan A.P."/>
            <person name="Crabtree J."/>
            <person name="Zhao Q."/>
            <person name="Lorenzi H."/>
            <person name="Orvis J."/>
            <person name="Puiu D."/>
            <person name="Melake-Berhan A."/>
            <person name="Jones K.M."/>
            <person name="Redman J."/>
            <person name="Chen G."/>
            <person name="Cahoon E.B."/>
            <person name="Gedil M."/>
            <person name="Stanke M."/>
            <person name="Haas B.J."/>
            <person name="Wortman J.R."/>
            <person name="Fraser-Liggett C.M."/>
            <person name="Ravel J."/>
            <person name="Rabinowicz P.D."/>
        </authorList>
    </citation>
    <scope>NUCLEOTIDE SEQUENCE [LARGE SCALE GENOMIC DNA]</scope>
    <source>
        <strain evidence="2">cv. Hale</strain>
    </source>
</reference>
<dbReference type="AlphaFoldDB" id="B9SGW2"/>
<accession>B9SGW2</accession>
<proteinExistence type="predicted"/>
<dbReference type="InParanoid" id="B9SGW2"/>
<evidence type="ECO:0000313" key="2">
    <source>
        <dbReference type="Proteomes" id="UP000008311"/>
    </source>
</evidence>
<gene>
    <name evidence="1" type="ORF">RCOM_0820410</name>
</gene>
<organism evidence="1 2">
    <name type="scientific">Ricinus communis</name>
    <name type="common">Castor bean</name>
    <dbReference type="NCBI Taxonomy" id="3988"/>
    <lineage>
        <taxon>Eukaryota</taxon>
        <taxon>Viridiplantae</taxon>
        <taxon>Streptophyta</taxon>
        <taxon>Embryophyta</taxon>
        <taxon>Tracheophyta</taxon>
        <taxon>Spermatophyta</taxon>
        <taxon>Magnoliopsida</taxon>
        <taxon>eudicotyledons</taxon>
        <taxon>Gunneridae</taxon>
        <taxon>Pentapetalae</taxon>
        <taxon>rosids</taxon>
        <taxon>fabids</taxon>
        <taxon>Malpighiales</taxon>
        <taxon>Euphorbiaceae</taxon>
        <taxon>Acalyphoideae</taxon>
        <taxon>Acalypheae</taxon>
        <taxon>Ricinus</taxon>
    </lineage>
</organism>
<dbReference type="Proteomes" id="UP000008311">
    <property type="component" value="Unassembled WGS sequence"/>
</dbReference>
<keyword evidence="2" id="KW-1185">Reference proteome</keyword>
<name>B9SGW2_RICCO</name>
<evidence type="ECO:0000313" key="1">
    <source>
        <dbReference type="EMBL" id="EEF37197.1"/>
    </source>
</evidence>
<sequence>MEDVAIDRSMVQVAERRYDRKIKTCRIHDLLRDLAISEAKEYKFFESLTTMILLVQSSEFAESQSIPVLIST</sequence>
<protein>
    <submittedName>
        <fullName evidence="1">Uncharacterized protein</fullName>
    </submittedName>
</protein>